<evidence type="ECO:0000313" key="1">
    <source>
        <dbReference type="EMBL" id="GAA0567901.1"/>
    </source>
</evidence>
<dbReference type="EMBL" id="BAAAFZ010000005">
    <property type="protein sequence ID" value="GAA0567901.1"/>
    <property type="molecule type" value="Genomic_DNA"/>
</dbReference>
<organism evidence="1 2">
    <name type="scientific">Craurococcus roseus</name>
    <dbReference type="NCBI Taxonomy" id="77585"/>
    <lineage>
        <taxon>Bacteria</taxon>
        <taxon>Pseudomonadati</taxon>
        <taxon>Pseudomonadota</taxon>
        <taxon>Alphaproteobacteria</taxon>
        <taxon>Acetobacterales</taxon>
        <taxon>Acetobacteraceae</taxon>
        <taxon>Craurococcus</taxon>
    </lineage>
</organism>
<proteinExistence type="predicted"/>
<evidence type="ECO:0008006" key="3">
    <source>
        <dbReference type="Google" id="ProtNLM"/>
    </source>
</evidence>
<protein>
    <recommendedName>
        <fullName evidence="3">CopG family transcriptional regulator</fullName>
    </recommendedName>
</protein>
<dbReference type="RefSeq" id="WP_343893302.1">
    <property type="nucleotide sequence ID" value="NZ_BAAAFZ010000005.1"/>
</dbReference>
<keyword evidence="2" id="KW-1185">Reference proteome</keyword>
<sequence length="93" mass="10365">MGVVQHLPDHLRSIIERQVAEGRAASGEQFLEDAVRRHAEDLEAEDEFVAVAEAGIADIEAGRYTTVSTPEDGEALHRRMMERLRARLAARGR</sequence>
<comment type="caution">
    <text evidence="1">The sequence shown here is derived from an EMBL/GenBank/DDBJ whole genome shotgun (WGS) entry which is preliminary data.</text>
</comment>
<evidence type="ECO:0000313" key="2">
    <source>
        <dbReference type="Proteomes" id="UP001501588"/>
    </source>
</evidence>
<gene>
    <name evidence="1" type="ORF">GCM10009416_02420</name>
</gene>
<name>A0ABP3PHY8_9PROT</name>
<dbReference type="Proteomes" id="UP001501588">
    <property type="component" value="Unassembled WGS sequence"/>
</dbReference>
<accession>A0ABP3PHY8</accession>
<reference evidence="2" key="1">
    <citation type="journal article" date="2019" name="Int. J. Syst. Evol. Microbiol.">
        <title>The Global Catalogue of Microorganisms (GCM) 10K type strain sequencing project: providing services to taxonomists for standard genome sequencing and annotation.</title>
        <authorList>
            <consortium name="The Broad Institute Genomics Platform"/>
            <consortium name="The Broad Institute Genome Sequencing Center for Infectious Disease"/>
            <person name="Wu L."/>
            <person name="Ma J."/>
        </authorList>
    </citation>
    <scope>NUCLEOTIDE SEQUENCE [LARGE SCALE GENOMIC DNA]</scope>
    <source>
        <strain evidence="2">JCM 9933</strain>
    </source>
</reference>